<dbReference type="EMBL" id="DS027050">
    <property type="protein sequence ID" value="EAW12457.1"/>
    <property type="molecule type" value="Genomic_DNA"/>
</dbReference>
<dbReference type="VEuPathDB" id="FungiDB:ACLA_064280"/>
<feature type="chain" id="PRO_5002632899" description="Beta-glucosidase" evidence="2">
    <location>
        <begin position="20"/>
        <end position="122"/>
    </location>
</feature>
<dbReference type="AlphaFoldDB" id="A1CD50"/>
<evidence type="ECO:0000256" key="1">
    <source>
        <dbReference type="RuleBase" id="RU003690"/>
    </source>
</evidence>
<accession>A1CD50</accession>
<dbReference type="OrthoDB" id="65569at2759"/>
<organism evidence="3 4">
    <name type="scientific">Aspergillus clavatus (strain ATCC 1007 / CBS 513.65 / DSM 816 / NCTC 3887 / NRRL 1 / QM 1276 / 107)</name>
    <dbReference type="NCBI Taxonomy" id="344612"/>
    <lineage>
        <taxon>Eukaryota</taxon>
        <taxon>Fungi</taxon>
        <taxon>Dikarya</taxon>
        <taxon>Ascomycota</taxon>
        <taxon>Pezizomycotina</taxon>
        <taxon>Eurotiomycetes</taxon>
        <taxon>Eurotiomycetidae</taxon>
        <taxon>Eurotiales</taxon>
        <taxon>Aspergillaceae</taxon>
        <taxon>Aspergillus</taxon>
        <taxon>Aspergillus subgen. Fumigati</taxon>
    </lineage>
</organism>
<dbReference type="STRING" id="344612.A1CD50"/>
<sequence length="122" mass="13590">MRSAAFFFAIVAAWSSTLAIFSAHRAGTLSIHCHDFHANYYLYKQEIARLAAIDVPYYSFSISWNRILPFAGVGTPVNKAGIDHYGDVINTCLEYGIKPVATIVHVDEPYEFIMDGRDVDGV</sequence>
<dbReference type="PANTHER" id="PTHR10353">
    <property type="entry name" value="GLYCOSYL HYDROLASE"/>
    <property type="match status" value="1"/>
</dbReference>
<comment type="similarity">
    <text evidence="1">Belongs to the glycosyl hydrolase 1 family.</text>
</comment>
<dbReference type="GO" id="GO:0008422">
    <property type="term" value="F:beta-glucosidase activity"/>
    <property type="evidence" value="ECO:0007669"/>
    <property type="project" value="TreeGrafter"/>
</dbReference>
<evidence type="ECO:0000313" key="3">
    <source>
        <dbReference type="EMBL" id="EAW12457.1"/>
    </source>
</evidence>
<dbReference type="RefSeq" id="XP_001273883.1">
    <property type="nucleotide sequence ID" value="XM_001273882.1"/>
</dbReference>
<dbReference type="Proteomes" id="UP000006701">
    <property type="component" value="Unassembled WGS sequence"/>
</dbReference>
<keyword evidence="4" id="KW-1185">Reference proteome</keyword>
<evidence type="ECO:0000313" key="4">
    <source>
        <dbReference type="Proteomes" id="UP000006701"/>
    </source>
</evidence>
<evidence type="ECO:0008006" key="5">
    <source>
        <dbReference type="Google" id="ProtNLM"/>
    </source>
</evidence>
<gene>
    <name evidence="3" type="ORF">ACLA_064280</name>
</gene>
<protein>
    <recommendedName>
        <fullName evidence="5">Beta-glucosidase</fullName>
    </recommendedName>
</protein>
<dbReference type="SUPFAM" id="SSF51445">
    <property type="entry name" value="(Trans)glycosidases"/>
    <property type="match status" value="1"/>
</dbReference>
<dbReference type="InterPro" id="IPR017853">
    <property type="entry name" value="GH"/>
</dbReference>
<reference evidence="3 4" key="1">
    <citation type="journal article" date="2008" name="PLoS Genet.">
        <title>Genomic islands in the pathogenic filamentous fungus Aspergillus fumigatus.</title>
        <authorList>
            <person name="Fedorova N.D."/>
            <person name="Khaldi N."/>
            <person name="Joardar V.S."/>
            <person name="Maiti R."/>
            <person name="Amedeo P."/>
            <person name="Anderson M.J."/>
            <person name="Crabtree J."/>
            <person name="Silva J.C."/>
            <person name="Badger J.H."/>
            <person name="Albarraq A."/>
            <person name="Angiuoli S."/>
            <person name="Bussey H."/>
            <person name="Bowyer P."/>
            <person name="Cotty P.J."/>
            <person name="Dyer P.S."/>
            <person name="Egan A."/>
            <person name="Galens K."/>
            <person name="Fraser-Liggett C.M."/>
            <person name="Haas B.J."/>
            <person name="Inman J.M."/>
            <person name="Kent R."/>
            <person name="Lemieux S."/>
            <person name="Malavazi I."/>
            <person name="Orvis J."/>
            <person name="Roemer T."/>
            <person name="Ronning C.M."/>
            <person name="Sundaram J.P."/>
            <person name="Sutton G."/>
            <person name="Turner G."/>
            <person name="Venter J.C."/>
            <person name="White O.R."/>
            <person name="Whitty B.R."/>
            <person name="Youngman P."/>
            <person name="Wolfe K.H."/>
            <person name="Goldman G.H."/>
            <person name="Wortman J.R."/>
            <person name="Jiang B."/>
            <person name="Denning D.W."/>
            <person name="Nierman W.C."/>
        </authorList>
    </citation>
    <scope>NUCLEOTIDE SEQUENCE [LARGE SCALE GENOMIC DNA]</scope>
    <source>
        <strain evidence="4">ATCC 1007 / CBS 513.65 / DSM 816 / NCTC 3887 / NRRL 1</strain>
    </source>
</reference>
<name>A1CD50_ASPCL</name>
<dbReference type="HOGENOM" id="CLU_2026176_0_0_1"/>
<dbReference type="InterPro" id="IPR001360">
    <property type="entry name" value="Glyco_hydro_1"/>
</dbReference>
<dbReference type="KEGG" id="act:ACLA_064280"/>
<keyword evidence="2" id="KW-0732">Signal</keyword>
<dbReference type="GO" id="GO:0005975">
    <property type="term" value="P:carbohydrate metabolic process"/>
    <property type="evidence" value="ECO:0007669"/>
    <property type="project" value="InterPro"/>
</dbReference>
<dbReference type="Gene3D" id="3.20.20.80">
    <property type="entry name" value="Glycosidases"/>
    <property type="match status" value="1"/>
</dbReference>
<dbReference type="Pfam" id="PF00232">
    <property type="entry name" value="Glyco_hydro_1"/>
    <property type="match status" value="1"/>
</dbReference>
<proteinExistence type="inferred from homology"/>
<feature type="signal peptide" evidence="2">
    <location>
        <begin position="1"/>
        <end position="19"/>
    </location>
</feature>
<dbReference type="PANTHER" id="PTHR10353:SF53">
    <property type="entry name" value="BETA-1,4-GLUCOSIDASE (EUROFUNG)"/>
    <property type="match status" value="1"/>
</dbReference>
<evidence type="ECO:0000256" key="2">
    <source>
        <dbReference type="SAM" id="SignalP"/>
    </source>
</evidence>
<dbReference type="GeneID" id="4705802"/>
<dbReference type="eggNOG" id="KOG0626">
    <property type="taxonomic scope" value="Eukaryota"/>
</dbReference>